<accession>A0ABY6TZJ7</accession>
<dbReference type="InterPro" id="IPR019801">
    <property type="entry name" value="Glyco_hydro_35_CS"/>
</dbReference>
<dbReference type="InterPro" id="IPR017853">
    <property type="entry name" value="GH"/>
</dbReference>
<feature type="domain" description="Beta-galactosidase 1-like first all-beta" evidence="8">
    <location>
        <begin position="411"/>
        <end position="529"/>
    </location>
</feature>
<evidence type="ECO:0000313" key="11">
    <source>
        <dbReference type="Proteomes" id="UP000766486"/>
    </source>
</evidence>
<evidence type="ECO:0000259" key="8">
    <source>
        <dbReference type="Pfam" id="PF21317"/>
    </source>
</evidence>
<gene>
    <name evidence="10" type="ORF">CLO192961_LOCUS132735</name>
</gene>
<dbReference type="Gene3D" id="2.60.120.260">
    <property type="entry name" value="Galactose-binding domain-like"/>
    <property type="match status" value="2"/>
</dbReference>
<feature type="domain" description="Beta-galactosidase galactose-binding" evidence="9">
    <location>
        <begin position="553"/>
        <end position="617"/>
    </location>
</feature>
<name>A0ABY6TZJ7_BIOOC</name>
<evidence type="ECO:0000256" key="2">
    <source>
        <dbReference type="ARBA" id="ARBA00022801"/>
    </source>
</evidence>
<dbReference type="Proteomes" id="UP000766486">
    <property type="component" value="Unassembled WGS sequence"/>
</dbReference>
<comment type="catalytic activity">
    <reaction evidence="4">
        <text>Hydrolysis of terminal non-reducing beta-D-galactose residues in beta-D-galactosides.</text>
        <dbReference type="EC" id="3.2.1.23"/>
    </reaction>
</comment>
<dbReference type="InterPro" id="IPR008979">
    <property type="entry name" value="Galactose-bd-like_sf"/>
</dbReference>
<evidence type="ECO:0000256" key="4">
    <source>
        <dbReference type="RuleBase" id="RU000675"/>
    </source>
</evidence>
<dbReference type="InterPro" id="IPR001944">
    <property type="entry name" value="Glycoside_Hdrlase_35"/>
</dbReference>
<dbReference type="PROSITE" id="PS01182">
    <property type="entry name" value="GLYCOSYL_HYDROL_F35"/>
    <property type="match status" value="1"/>
</dbReference>
<evidence type="ECO:0000256" key="6">
    <source>
        <dbReference type="SAM" id="SignalP"/>
    </source>
</evidence>
<comment type="caution">
    <text evidence="10">The sequence shown here is derived from an EMBL/GenBank/DDBJ whole genome shotgun (WGS) entry which is preliminary data.</text>
</comment>
<reference evidence="10 11" key="1">
    <citation type="submission" date="2019-06" db="EMBL/GenBank/DDBJ databases">
        <authorList>
            <person name="Broberg M."/>
        </authorList>
    </citation>
    <scope>NUCLEOTIDE SEQUENCE [LARGE SCALE GENOMIC DNA]</scope>
</reference>
<evidence type="ECO:0000313" key="10">
    <source>
        <dbReference type="EMBL" id="VUC24180.1"/>
    </source>
</evidence>
<evidence type="ECO:0000259" key="7">
    <source>
        <dbReference type="Pfam" id="PF01301"/>
    </source>
</evidence>
<feature type="signal peptide" evidence="6">
    <location>
        <begin position="1"/>
        <end position="18"/>
    </location>
</feature>
<keyword evidence="3 4" id="KW-0326">Glycosidase</keyword>
<proteinExistence type="inferred from homology"/>
<dbReference type="SUPFAM" id="SSF49785">
    <property type="entry name" value="Galactose-binding domain-like"/>
    <property type="match status" value="1"/>
</dbReference>
<keyword evidence="2 4" id="KW-0378">Hydrolase</keyword>
<comment type="similarity">
    <text evidence="1 5">Belongs to the glycosyl hydrolase 35 family.</text>
</comment>
<organism evidence="10 11">
    <name type="scientific">Bionectria ochroleuca</name>
    <name type="common">Gliocladium roseum</name>
    <dbReference type="NCBI Taxonomy" id="29856"/>
    <lineage>
        <taxon>Eukaryota</taxon>
        <taxon>Fungi</taxon>
        <taxon>Dikarya</taxon>
        <taxon>Ascomycota</taxon>
        <taxon>Pezizomycotina</taxon>
        <taxon>Sordariomycetes</taxon>
        <taxon>Hypocreomycetidae</taxon>
        <taxon>Hypocreales</taxon>
        <taxon>Bionectriaceae</taxon>
        <taxon>Clonostachys</taxon>
    </lineage>
</organism>
<dbReference type="PIRSF" id="PIRSF006336">
    <property type="entry name" value="B-gal"/>
    <property type="match status" value="1"/>
</dbReference>
<protein>
    <recommendedName>
        <fullName evidence="4">Beta-galactosidase</fullName>
        <ecNumber evidence="4">3.2.1.23</ecNumber>
    </recommendedName>
</protein>
<dbReference type="EC" id="3.2.1.23" evidence="4"/>
<evidence type="ECO:0000256" key="5">
    <source>
        <dbReference type="RuleBase" id="RU003679"/>
    </source>
</evidence>
<dbReference type="PRINTS" id="PR00742">
    <property type="entry name" value="GLHYDRLASE35"/>
</dbReference>
<dbReference type="InterPro" id="IPR048912">
    <property type="entry name" value="BetaGal1-like_ABD1"/>
</dbReference>
<keyword evidence="6" id="KW-0732">Signal</keyword>
<dbReference type="Pfam" id="PF01301">
    <property type="entry name" value="Glyco_hydro_35"/>
    <property type="match status" value="1"/>
</dbReference>
<dbReference type="Pfam" id="PF21467">
    <property type="entry name" value="BetaGal_gal-bd"/>
    <property type="match status" value="1"/>
</dbReference>
<dbReference type="SUPFAM" id="SSF51445">
    <property type="entry name" value="(Trans)glycosidases"/>
    <property type="match status" value="1"/>
</dbReference>
<dbReference type="Gene3D" id="3.20.20.80">
    <property type="entry name" value="Glycosidases"/>
    <property type="match status" value="1"/>
</dbReference>
<evidence type="ECO:0000256" key="1">
    <source>
        <dbReference type="ARBA" id="ARBA00009809"/>
    </source>
</evidence>
<evidence type="ECO:0000259" key="9">
    <source>
        <dbReference type="Pfam" id="PF21467"/>
    </source>
</evidence>
<dbReference type="EMBL" id="CABFNS010000715">
    <property type="protein sequence ID" value="VUC24180.1"/>
    <property type="molecule type" value="Genomic_DNA"/>
</dbReference>
<dbReference type="Pfam" id="PF21317">
    <property type="entry name" value="BetaGal_ABD_1"/>
    <property type="match status" value="1"/>
</dbReference>
<dbReference type="InterPro" id="IPR048913">
    <property type="entry name" value="BetaGal_gal-bd"/>
</dbReference>
<feature type="domain" description="Glycoside hydrolase 35 catalytic" evidence="7">
    <location>
        <begin position="43"/>
        <end position="366"/>
    </location>
</feature>
<feature type="chain" id="PRO_5047390944" description="Beta-galactosidase" evidence="6">
    <location>
        <begin position="19"/>
        <end position="658"/>
    </location>
</feature>
<dbReference type="PANTHER" id="PTHR23421">
    <property type="entry name" value="BETA-GALACTOSIDASE RELATED"/>
    <property type="match status" value="1"/>
</dbReference>
<sequence>MILFKGLLSIVTYGVAIGAAYVEPNPSRTTSAAVPAFTYNATSFLLHGEPYTIIGGQMDPQRIPHQYWRDRLSKARAMGLNTIFTYIFWNNLEPTQGLWLSEDPQNDVAEYFRIAQEEGLNVVLRPGPYICGEHDWGGFPAWLSQIPGMVVRTNNTQFMEETRKYIVNLAGKSGLADLQASRGGPILMVQVENEYGSFGENHNYTASVRDILLESFDVPLYTNDGGDSWPLEGGYVPGVLAAVDGGSWALPARDLYIKDPTSLGPLLNGEYYTWSPDQWGSYNPHNTTVGNDGAVSQILSDIPYHLHNYSASVSFYMFHGGTNFGFENGALWQNRTTVFTNSYDYGSPLDETGRTTDLYFKMRDAIIPFLNGEDIPEPPDNLPRSSIPEFSLCPTTSLFEVRGKRTTSSSPLTMEALGQAYGFTLYEHTATSEIEGSMQAGDRPRDRILVYVNEEIAGVMDSQYQHPLNVSVSLKPGDKLQLLVENLGRVNYYSRGNPYKNYVQDPWKGIKGEVSLDGMVLNGWDMYSIQLDTLPSGECKPSLEKDQRSTDSPLLYQGSFVGPPTQQNSSMTLDTFIAVPNGIKGNVWVNNFHLGRYWLVGPQQSLYLPGTVVKPGEVNEVVILELEPWQMNATSMVAYGDSERFWGNNPDPDCLVCV</sequence>
<evidence type="ECO:0000256" key="3">
    <source>
        <dbReference type="ARBA" id="ARBA00023295"/>
    </source>
</evidence>
<keyword evidence="11" id="KW-1185">Reference proteome</keyword>
<dbReference type="InterPro" id="IPR031330">
    <property type="entry name" value="Gly_Hdrlase_35_cat"/>
</dbReference>
<dbReference type="InterPro" id="IPR026283">
    <property type="entry name" value="B-gal_1-like"/>
</dbReference>